<dbReference type="PANTHER" id="PTHR36838:SF4">
    <property type="entry name" value="AUXIN EFFLUX CARRIER FAMILY PROTEIN"/>
    <property type="match status" value="1"/>
</dbReference>
<feature type="transmembrane region" description="Helical" evidence="8">
    <location>
        <begin position="258"/>
        <end position="277"/>
    </location>
</feature>
<evidence type="ECO:0000256" key="2">
    <source>
        <dbReference type="ARBA" id="ARBA00010145"/>
    </source>
</evidence>
<dbReference type="GO" id="GO:0005886">
    <property type="term" value="C:plasma membrane"/>
    <property type="evidence" value="ECO:0007669"/>
    <property type="project" value="UniProtKB-SubCell"/>
</dbReference>
<dbReference type="EMBL" id="DSVI01000008">
    <property type="protein sequence ID" value="HGT47955.1"/>
    <property type="molecule type" value="Genomic_DNA"/>
</dbReference>
<feature type="transmembrane region" description="Helical" evidence="8">
    <location>
        <begin position="130"/>
        <end position="149"/>
    </location>
</feature>
<evidence type="ECO:0000256" key="8">
    <source>
        <dbReference type="SAM" id="Phobius"/>
    </source>
</evidence>
<keyword evidence="6 8" id="KW-1133">Transmembrane helix</keyword>
<evidence type="ECO:0000256" key="7">
    <source>
        <dbReference type="ARBA" id="ARBA00023136"/>
    </source>
</evidence>
<feature type="transmembrane region" description="Helical" evidence="8">
    <location>
        <begin position="169"/>
        <end position="188"/>
    </location>
</feature>
<feature type="transmembrane region" description="Helical" evidence="8">
    <location>
        <begin position="289"/>
        <end position="309"/>
    </location>
</feature>
<gene>
    <name evidence="9" type="ORF">ENS56_07965</name>
</gene>
<keyword evidence="3" id="KW-0813">Transport</keyword>
<dbReference type="Gene3D" id="1.20.1530.20">
    <property type="match status" value="1"/>
</dbReference>
<feature type="transmembrane region" description="Helical" evidence="8">
    <location>
        <begin position="228"/>
        <end position="252"/>
    </location>
</feature>
<comment type="caution">
    <text evidence="9">The sequence shown here is derived from an EMBL/GenBank/DDBJ whole genome shotgun (WGS) entry which is preliminary data.</text>
</comment>
<dbReference type="Pfam" id="PF03547">
    <property type="entry name" value="Mem_trans"/>
    <property type="match status" value="2"/>
</dbReference>
<evidence type="ECO:0000313" key="9">
    <source>
        <dbReference type="EMBL" id="HGT47955.1"/>
    </source>
</evidence>
<feature type="transmembrane region" description="Helical" evidence="8">
    <location>
        <begin position="200"/>
        <end position="219"/>
    </location>
</feature>
<feature type="transmembrane region" description="Helical" evidence="8">
    <location>
        <begin position="104"/>
        <end position="124"/>
    </location>
</feature>
<evidence type="ECO:0000256" key="1">
    <source>
        <dbReference type="ARBA" id="ARBA00004651"/>
    </source>
</evidence>
<organism evidence="9">
    <name type="scientific">Ignavibacterium album</name>
    <dbReference type="NCBI Taxonomy" id="591197"/>
    <lineage>
        <taxon>Bacteria</taxon>
        <taxon>Pseudomonadati</taxon>
        <taxon>Ignavibacteriota</taxon>
        <taxon>Ignavibacteria</taxon>
        <taxon>Ignavibacteriales</taxon>
        <taxon>Ignavibacteriaceae</taxon>
        <taxon>Ignavibacterium</taxon>
    </lineage>
</organism>
<feature type="transmembrane region" description="Helical" evidence="8">
    <location>
        <begin position="69"/>
        <end position="92"/>
    </location>
</feature>
<evidence type="ECO:0000256" key="3">
    <source>
        <dbReference type="ARBA" id="ARBA00022448"/>
    </source>
</evidence>
<protein>
    <submittedName>
        <fullName evidence="9">AEC family transporter</fullName>
    </submittedName>
</protein>
<evidence type="ECO:0000256" key="4">
    <source>
        <dbReference type="ARBA" id="ARBA00022475"/>
    </source>
</evidence>
<dbReference type="GO" id="GO:0055085">
    <property type="term" value="P:transmembrane transport"/>
    <property type="evidence" value="ECO:0007669"/>
    <property type="project" value="InterPro"/>
</dbReference>
<keyword evidence="5 8" id="KW-0812">Transmembrane</keyword>
<keyword evidence="7 8" id="KW-0472">Membrane</keyword>
<dbReference type="InterPro" id="IPR038770">
    <property type="entry name" value="Na+/solute_symporter_sf"/>
</dbReference>
<accession>A0A832DH77</accession>
<sequence length="315" mass="33995">MIDNILFTANIVAPVFLIIALGYISKKIGIINENFVDVTSKFVYSVSLPALVFMQIAEMDLSKAINFPQVVFIYIGTILTFILIWLGSIPFIKDGKDRSVFIQGAFRSNFAIVGFAIISNLFGSSALGKAAIILAFILPLYNVLAVIVLTVPMRHTNQLSFYPILKEIILNPLILAVIFGLPFSYFSISLPSIAVTTGNYLSELALPLALIGIGGSLNIEQIKKASTLAFTSSFIKLIIIPLLLTSFAYLFGYKGIDLGIMFILFASPTAIVSFIMAEAMGANSKLAGNIILISTLGSVFTIAAGILLLKSFGLI</sequence>
<feature type="transmembrane region" description="Helical" evidence="8">
    <location>
        <begin position="6"/>
        <end position="24"/>
    </location>
</feature>
<dbReference type="PANTHER" id="PTHR36838">
    <property type="entry name" value="AUXIN EFFLUX CARRIER FAMILY PROTEIN"/>
    <property type="match status" value="1"/>
</dbReference>
<reference evidence="9" key="1">
    <citation type="journal article" date="2020" name="mSystems">
        <title>Genome- and Community-Level Interaction Insights into Carbon Utilization and Element Cycling Functions of Hydrothermarchaeota in Hydrothermal Sediment.</title>
        <authorList>
            <person name="Zhou Z."/>
            <person name="Liu Y."/>
            <person name="Xu W."/>
            <person name="Pan J."/>
            <person name="Luo Z.H."/>
            <person name="Li M."/>
        </authorList>
    </citation>
    <scope>NUCLEOTIDE SEQUENCE [LARGE SCALE GENOMIC DNA]</scope>
    <source>
        <strain evidence="9">SpSt-500</strain>
    </source>
</reference>
<proteinExistence type="inferred from homology"/>
<keyword evidence="4" id="KW-1003">Cell membrane</keyword>
<comment type="subcellular location">
    <subcellularLocation>
        <location evidence="1">Cell membrane</location>
        <topology evidence="1">Multi-pass membrane protein</topology>
    </subcellularLocation>
</comment>
<comment type="similarity">
    <text evidence="2">Belongs to the auxin efflux carrier (TC 2.A.69) family.</text>
</comment>
<evidence type="ECO:0000256" key="5">
    <source>
        <dbReference type="ARBA" id="ARBA00022692"/>
    </source>
</evidence>
<dbReference type="AlphaFoldDB" id="A0A832DH77"/>
<name>A0A832DH77_9BACT</name>
<dbReference type="InterPro" id="IPR004776">
    <property type="entry name" value="Mem_transp_PIN-like"/>
</dbReference>
<evidence type="ECO:0000256" key="6">
    <source>
        <dbReference type="ARBA" id="ARBA00022989"/>
    </source>
</evidence>